<keyword evidence="3" id="KW-0808">Transferase</keyword>
<dbReference type="GO" id="GO:0004673">
    <property type="term" value="F:protein histidine kinase activity"/>
    <property type="evidence" value="ECO:0007669"/>
    <property type="project" value="UniProtKB-EC"/>
</dbReference>
<evidence type="ECO:0000256" key="4">
    <source>
        <dbReference type="ARBA" id="ARBA00022777"/>
    </source>
</evidence>
<accession>X1BMY7</accession>
<evidence type="ECO:0000259" key="5">
    <source>
        <dbReference type="PROSITE" id="PS50109"/>
    </source>
</evidence>
<dbReference type="InterPro" id="IPR050351">
    <property type="entry name" value="BphY/WalK/GraS-like"/>
</dbReference>
<comment type="catalytic activity">
    <reaction evidence="1">
        <text>ATP + protein L-histidine = ADP + protein N-phospho-L-histidine.</text>
        <dbReference type="EC" id="2.7.13.3"/>
    </reaction>
</comment>
<gene>
    <name evidence="6" type="ORF">S01H4_28129</name>
</gene>
<evidence type="ECO:0000256" key="1">
    <source>
        <dbReference type="ARBA" id="ARBA00000085"/>
    </source>
</evidence>
<evidence type="ECO:0000256" key="3">
    <source>
        <dbReference type="ARBA" id="ARBA00022679"/>
    </source>
</evidence>
<comment type="caution">
    <text evidence="6">The sequence shown here is derived from an EMBL/GenBank/DDBJ whole genome shotgun (WGS) entry which is preliminary data.</text>
</comment>
<evidence type="ECO:0000313" key="6">
    <source>
        <dbReference type="EMBL" id="GAG82532.1"/>
    </source>
</evidence>
<feature type="domain" description="Histidine kinase" evidence="5">
    <location>
        <begin position="1"/>
        <end position="70"/>
    </location>
</feature>
<keyword evidence="4" id="KW-0418">Kinase</keyword>
<dbReference type="InterPro" id="IPR005467">
    <property type="entry name" value="His_kinase_dom"/>
</dbReference>
<proteinExistence type="predicted"/>
<evidence type="ECO:0000256" key="2">
    <source>
        <dbReference type="ARBA" id="ARBA00012438"/>
    </source>
</evidence>
<dbReference type="GO" id="GO:0030295">
    <property type="term" value="F:protein kinase activator activity"/>
    <property type="evidence" value="ECO:0007669"/>
    <property type="project" value="TreeGrafter"/>
</dbReference>
<protein>
    <recommendedName>
        <fullName evidence="2">histidine kinase</fullName>
        <ecNumber evidence="2">2.7.13.3</ecNumber>
    </recommendedName>
</protein>
<name>X1BMY7_9ZZZZ</name>
<dbReference type="GO" id="GO:0000156">
    <property type="term" value="F:phosphorelay response regulator activity"/>
    <property type="evidence" value="ECO:0007669"/>
    <property type="project" value="TreeGrafter"/>
</dbReference>
<dbReference type="PROSITE" id="PS50109">
    <property type="entry name" value="HIS_KIN"/>
    <property type="match status" value="1"/>
</dbReference>
<dbReference type="Gene3D" id="3.30.565.10">
    <property type="entry name" value="Histidine kinase-like ATPase, C-terminal domain"/>
    <property type="match status" value="1"/>
</dbReference>
<dbReference type="SUPFAM" id="SSF55874">
    <property type="entry name" value="ATPase domain of HSP90 chaperone/DNA topoisomerase II/histidine kinase"/>
    <property type="match status" value="1"/>
</dbReference>
<sequence length="70" mass="7925">MDKPKGQIKVGCVEDDDFWKFSVADNGPGIEEKHFERIFQIFQTLSPRDEFESTGVGLTVVKKIVEMYGG</sequence>
<dbReference type="PRINTS" id="PR00344">
    <property type="entry name" value="BCTRLSENSOR"/>
</dbReference>
<dbReference type="PANTHER" id="PTHR42878">
    <property type="entry name" value="TWO-COMPONENT HISTIDINE KINASE"/>
    <property type="match status" value="1"/>
</dbReference>
<dbReference type="EMBL" id="BART01013904">
    <property type="protein sequence ID" value="GAG82532.1"/>
    <property type="molecule type" value="Genomic_DNA"/>
</dbReference>
<dbReference type="GO" id="GO:0007234">
    <property type="term" value="P:osmosensory signaling via phosphorelay pathway"/>
    <property type="evidence" value="ECO:0007669"/>
    <property type="project" value="TreeGrafter"/>
</dbReference>
<dbReference type="InterPro" id="IPR003594">
    <property type="entry name" value="HATPase_dom"/>
</dbReference>
<dbReference type="InterPro" id="IPR004358">
    <property type="entry name" value="Sig_transdc_His_kin-like_C"/>
</dbReference>
<dbReference type="AlphaFoldDB" id="X1BMY7"/>
<dbReference type="EC" id="2.7.13.3" evidence="2"/>
<dbReference type="PANTHER" id="PTHR42878:SF15">
    <property type="entry name" value="BACTERIOPHYTOCHROME"/>
    <property type="match status" value="1"/>
</dbReference>
<organism evidence="6">
    <name type="scientific">marine sediment metagenome</name>
    <dbReference type="NCBI Taxonomy" id="412755"/>
    <lineage>
        <taxon>unclassified sequences</taxon>
        <taxon>metagenomes</taxon>
        <taxon>ecological metagenomes</taxon>
    </lineage>
</organism>
<dbReference type="InterPro" id="IPR036890">
    <property type="entry name" value="HATPase_C_sf"/>
</dbReference>
<dbReference type="Pfam" id="PF02518">
    <property type="entry name" value="HATPase_c"/>
    <property type="match status" value="1"/>
</dbReference>
<reference evidence="6" key="1">
    <citation type="journal article" date="2014" name="Front. Microbiol.">
        <title>High frequency of phylogenetically diverse reductive dehalogenase-homologous genes in deep subseafloor sedimentary metagenomes.</title>
        <authorList>
            <person name="Kawai M."/>
            <person name="Futagami T."/>
            <person name="Toyoda A."/>
            <person name="Takaki Y."/>
            <person name="Nishi S."/>
            <person name="Hori S."/>
            <person name="Arai W."/>
            <person name="Tsubouchi T."/>
            <person name="Morono Y."/>
            <person name="Uchiyama I."/>
            <person name="Ito T."/>
            <person name="Fujiyama A."/>
            <person name="Inagaki F."/>
            <person name="Takami H."/>
        </authorList>
    </citation>
    <scope>NUCLEOTIDE SEQUENCE</scope>
    <source>
        <strain evidence="6">Expedition CK06-06</strain>
    </source>
</reference>
<feature type="non-terminal residue" evidence="6">
    <location>
        <position position="70"/>
    </location>
</feature>